<dbReference type="AlphaFoldDB" id="A0A1G2I8I3"/>
<name>A0A1G2I8I3_9BACT</name>
<keyword evidence="1" id="KW-0812">Transmembrane</keyword>
<feature type="transmembrane region" description="Helical" evidence="1">
    <location>
        <begin position="16"/>
        <end position="35"/>
    </location>
</feature>
<reference evidence="3 4" key="1">
    <citation type="journal article" date="2016" name="Nat. Commun.">
        <title>Thousands of microbial genomes shed light on interconnected biogeochemical processes in an aquifer system.</title>
        <authorList>
            <person name="Anantharaman K."/>
            <person name="Brown C.T."/>
            <person name="Hug L.A."/>
            <person name="Sharon I."/>
            <person name="Castelle C.J."/>
            <person name="Probst A.J."/>
            <person name="Thomas B.C."/>
            <person name="Singh A."/>
            <person name="Wilkins M.J."/>
            <person name="Karaoz U."/>
            <person name="Brodie E.L."/>
            <person name="Williams K.H."/>
            <person name="Hubbard S.S."/>
            <person name="Banfield J.F."/>
        </authorList>
    </citation>
    <scope>NUCLEOTIDE SEQUENCE [LARGE SCALE GENOMIC DNA]</scope>
</reference>
<dbReference type="EMBL" id="MHOV01000011">
    <property type="protein sequence ID" value="OGZ70358.1"/>
    <property type="molecule type" value="Genomic_DNA"/>
</dbReference>
<evidence type="ECO:0000259" key="2">
    <source>
        <dbReference type="Pfam" id="PF18893"/>
    </source>
</evidence>
<protein>
    <recommendedName>
        <fullName evidence="2">DUF5652 domain-containing protein</fullName>
    </recommendedName>
</protein>
<keyword evidence="1" id="KW-0472">Membrane</keyword>
<dbReference type="InterPro" id="IPR043712">
    <property type="entry name" value="DUF5652"/>
</dbReference>
<dbReference type="Proteomes" id="UP000179214">
    <property type="component" value="Unassembled WGS sequence"/>
</dbReference>
<proteinExistence type="predicted"/>
<evidence type="ECO:0000313" key="4">
    <source>
        <dbReference type="Proteomes" id="UP000179214"/>
    </source>
</evidence>
<accession>A0A1G2I8I3</accession>
<evidence type="ECO:0000256" key="1">
    <source>
        <dbReference type="SAM" id="Phobius"/>
    </source>
</evidence>
<evidence type="ECO:0000313" key="3">
    <source>
        <dbReference type="EMBL" id="OGZ70358.1"/>
    </source>
</evidence>
<dbReference type="Pfam" id="PF18893">
    <property type="entry name" value="DUF5652"/>
    <property type="match status" value="1"/>
</dbReference>
<feature type="transmembrane region" description="Helical" evidence="1">
    <location>
        <begin position="47"/>
        <end position="69"/>
    </location>
</feature>
<organism evidence="3 4">
    <name type="scientific">Candidatus Staskawiczbacteria bacterium RIFCSPHIGHO2_12_FULL_38_11</name>
    <dbReference type="NCBI Taxonomy" id="1802209"/>
    <lineage>
        <taxon>Bacteria</taxon>
        <taxon>Candidatus Staskawicziibacteriota</taxon>
    </lineage>
</organism>
<sequence>MDPQTLQFIELLNHPYYLGLFLLLSIWSLIWKGMALWRASQNNQKHWFIALLIINTFGILEIIYLFYLAKPKKNQDIKNL</sequence>
<gene>
    <name evidence="3" type="ORF">A3F47_01060</name>
</gene>
<feature type="domain" description="DUF5652" evidence="2">
    <location>
        <begin position="12"/>
        <end position="74"/>
    </location>
</feature>
<keyword evidence="1" id="KW-1133">Transmembrane helix</keyword>
<comment type="caution">
    <text evidence="3">The sequence shown here is derived from an EMBL/GenBank/DDBJ whole genome shotgun (WGS) entry which is preliminary data.</text>
</comment>